<evidence type="ECO:0000313" key="3">
    <source>
        <dbReference type="Proteomes" id="UP000054279"/>
    </source>
</evidence>
<dbReference type="GO" id="GO:0005634">
    <property type="term" value="C:nucleus"/>
    <property type="evidence" value="ECO:0007669"/>
    <property type="project" value="TreeGrafter"/>
</dbReference>
<dbReference type="PANTHER" id="PTHR11787:SF4">
    <property type="entry name" value="CHM, RAB ESCORT PROTEIN 1"/>
    <property type="match status" value="1"/>
</dbReference>
<protein>
    <submittedName>
        <fullName evidence="2">Uncharacterized protein</fullName>
    </submittedName>
</protein>
<sequence length="273" mass="29622">TCAVNTGVYILGRPIVSLFLPEPESNTPAKIELQDVPDVLSADIVVMEGSYLSCTNNNIMEEKVTGVAENSSTLAAHAVVISNTPVVFPPAETKKPQGGETEAEAAKPEVTRTAAIVFPPSSMHPYAVQMMVMGEETLSCPRGKYILYASTLLPSTSTSASAKAESTLKPYIATLIPQSSVDFTCYYTRSEPSIQAEPETRPNARTFMTSQLHSSWPEIGDEAATEAGKMFADVMKGVVALKKVRGEEGADELWQEGDPMWPVLERDEDDQEW</sequence>
<dbReference type="Proteomes" id="UP000054279">
    <property type="component" value="Unassembled WGS sequence"/>
</dbReference>
<accession>A0A0C9V3J8</accession>
<dbReference type="HOGENOM" id="CLU_1021419_0_0_1"/>
<name>A0A0C9V3J8_SPHS4</name>
<gene>
    <name evidence="2" type="ORF">M422DRAFT_255394</name>
</gene>
<dbReference type="GO" id="GO:0007264">
    <property type="term" value="P:small GTPase-mediated signal transduction"/>
    <property type="evidence" value="ECO:0007669"/>
    <property type="project" value="InterPro"/>
</dbReference>
<dbReference type="PANTHER" id="PTHR11787">
    <property type="entry name" value="RAB GDP-DISSOCIATION INHIBITOR"/>
    <property type="match status" value="1"/>
</dbReference>
<dbReference type="GO" id="GO:0016192">
    <property type="term" value="P:vesicle-mediated transport"/>
    <property type="evidence" value="ECO:0007669"/>
    <property type="project" value="TreeGrafter"/>
</dbReference>
<dbReference type="GO" id="GO:0005829">
    <property type="term" value="C:cytosol"/>
    <property type="evidence" value="ECO:0007669"/>
    <property type="project" value="TreeGrafter"/>
</dbReference>
<dbReference type="AlphaFoldDB" id="A0A0C9V3J8"/>
<dbReference type="EMBL" id="KN837136">
    <property type="protein sequence ID" value="KIJ41489.1"/>
    <property type="molecule type" value="Genomic_DNA"/>
</dbReference>
<dbReference type="SUPFAM" id="SSF54373">
    <property type="entry name" value="FAD-linked reductases, C-terminal domain"/>
    <property type="match status" value="1"/>
</dbReference>
<reference evidence="2 3" key="1">
    <citation type="submission" date="2014-06" db="EMBL/GenBank/DDBJ databases">
        <title>Evolutionary Origins and Diversification of the Mycorrhizal Mutualists.</title>
        <authorList>
            <consortium name="DOE Joint Genome Institute"/>
            <consortium name="Mycorrhizal Genomics Consortium"/>
            <person name="Kohler A."/>
            <person name="Kuo A."/>
            <person name="Nagy L.G."/>
            <person name="Floudas D."/>
            <person name="Copeland A."/>
            <person name="Barry K.W."/>
            <person name="Cichocki N."/>
            <person name="Veneault-Fourrey C."/>
            <person name="LaButti K."/>
            <person name="Lindquist E.A."/>
            <person name="Lipzen A."/>
            <person name="Lundell T."/>
            <person name="Morin E."/>
            <person name="Murat C."/>
            <person name="Riley R."/>
            <person name="Ohm R."/>
            <person name="Sun H."/>
            <person name="Tunlid A."/>
            <person name="Henrissat B."/>
            <person name="Grigoriev I.V."/>
            <person name="Hibbett D.S."/>
            <person name="Martin F."/>
        </authorList>
    </citation>
    <scope>NUCLEOTIDE SEQUENCE [LARGE SCALE GENOMIC DNA]</scope>
    <source>
        <strain evidence="2 3">SS14</strain>
    </source>
</reference>
<feature type="region of interest" description="Disordered" evidence="1">
    <location>
        <begin position="249"/>
        <end position="273"/>
    </location>
</feature>
<dbReference type="OrthoDB" id="9446342at2759"/>
<organism evidence="2 3">
    <name type="scientific">Sphaerobolus stellatus (strain SS14)</name>
    <dbReference type="NCBI Taxonomy" id="990650"/>
    <lineage>
        <taxon>Eukaryota</taxon>
        <taxon>Fungi</taxon>
        <taxon>Dikarya</taxon>
        <taxon>Basidiomycota</taxon>
        <taxon>Agaricomycotina</taxon>
        <taxon>Agaricomycetes</taxon>
        <taxon>Phallomycetidae</taxon>
        <taxon>Geastrales</taxon>
        <taxon>Sphaerobolaceae</taxon>
        <taxon>Sphaerobolus</taxon>
    </lineage>
</organism>
<dbReference type="GO" id="GO:0005092">
    <property type="term" value="F:GDP-dissociation inhibitor activity"/>
    <property type="evidence" value="ECO:0007669"/>
    <property type="project" value="InterPro"/>
</dbReference>
<keyword evidence="3" id="KW-1185">Reference proteome</keyword>
<dbReference type="GO" id="GO:0005968">
    <property type="term" value="C:Rab-protein geranylgeranyltransferase complex"/>
    <property type="evidence" value="ECO:0007669"/>
    <property type="project" value="TreeGrafter"/>
</dbReference>
<proteinExistence type="predicted"/>
<feature type="non-terminal residue" evidence="2">
    <location>
        <position position="273"/>
    </location>
</feature>
<evidence type="ECO:0000256" key="1">
    <source>
        <dbReference type="SAM" id="MobiDB-lite"/>
    </source>
</evidence>
<evidence type="ECO:0000313" key="2">
    <source>
        <dbReference type="EMBL" id="KIJ41489.1"/>
    </source>
</evidence>
<dbReference type="InterPro" id="IPR018203">
    <property type="entry name" value="GDP_dissociation_inhibitor"/>
</dbReference>